<dbReference type="NCBIfam" id="TIGR03164">
    <property type="entry name" value="UHCUDC"/>
    <property type="match status" value="1"/>
</dbReference>
<evidence type="ECO:0000256" key="1">
    <source>
        <dbReference type="ARBA" id="ARBA00001163"/>
    </source>
</evidence>
<accession>A0ABQ6FF58</accession>
<evidence type="ECO:0000259" key="7">
    <source>
        <dbReference type="Pfam" id="PF09349"/>
    </source>
</evidence>
<gene>
    <name evidence="8" type="ORF">GCM10007933_25830</name>
</gene>
<protein>
    <recommendedName>
        <fullName evidence="3">2-oxo-4-hydroxy-4-carboxy-5-ureidoimidazoline decarboxylase</fullName>
        <ecNumber evidence="3">4.1.1.97</ecNumber>
    </recommendedName>
</protein>
<evidence type="ECO:0000256" key="5">
    <source>
        <dbReference type="ARBA" id="ARBA00022793"/>
    </source>
</evidence>
<dbReference type="PANTHER" id="PTHR43466:SF1">
    <property type="entry name" value="2-OXO-4-HYDROXY-4-CARBOXY-5-UREIDOIMIDAZOLINE DECARBOXYLASE-RELATED"/>
    <property type="match status" value="1"/>
</dbReference>
<dbReference type="InterPro" id="IPR018020">
    <property type="entry name" value="OHCU_decarboxylase"/>
</dbReference>
<keyword evidence="5" id="KW-0210">Decarboxylase</keyword>
<organism evidence="8 9">
    <name type="scientific">Zoogloea oryzae</name>
    <dbReference type="NCBI Taxonomy" id="310767"/>
    <lineage>
        <taxon>Bacteria</taxon>
        <taxon>Pseudomonadati</taxon>
        <taxon>Pseudomonadota</taxon>
        <taxon>Betaproteobacteria</taxon>
        <taxon>Rhodocyclales</taxon>
        <taxon>Zoogloeaceae</taxon>
        <taxon>Zoogloea</taxon>
    </lineage>
</organism>
<dbReference type="Gene3D" id="1.10.3330.10">
    <property type="entry name" value="Oxo-4-hydroxy-4-carboxy-5-ureidoimidazoline decarboxylase"/>
    <property type="match status" value="1"/>
</dbReference>
<name>A0ABQ6FF58_9RHOO</name>
<proteinExistence type="predicted"/>
<dbReference type="Pfam" id="PF09349">
    <property type="entry name" value="OHCU_decarbox"/>
    <property type="match status" value="1"/>
</dbReference>
<evidence type="ECO:0000256" key="4">
    <source>
        <dbReference type="ARBA" id="ARBA00022631"/>
    </source>
</evidence>
<evidence type="ECO:0000313" key="9">
    <source>
        <dbReference type="Proteomes" id="UP001157167"/>
    </source>
</evidence>
<feature type="domain" description="Oxo-4-hydroxy-4-carboxy-5-ureidoimidazoline decarboxylase" evidence="7">
    <location>
        <begin position="19"/>
        <end position="174"/>
    </location>
</feature>
<evidence type="ECO:0000313" key="8">
    <source>
        <dbReference type="EMBL" id="GLT23120.1"/>
    </source>
</evidence>
<dbReference type="PANTHER" id="PTHR43466">
    <property type="entry name" value="2-OXO-4-HYDROXY-4-CARBOXY-5-UREIDOIMIDAZOLINE DECARBOXYLASE-RELATED"/>
    <property type="match status" value="1"/>
</dbReference>
<dbReference type="InterPro" id="IPR017580">
    <property type="entry name" value="OHCU_decarboxylase-1"/>
</dbReference>
<dbReference type="EC" id="4.1.1.97" evidence="3"/>
<keyword evidence="6" id="KW-0456">Lyase</keyword>
<keyword evidence="9" id="KW-1185">Reference proteome</keyword>
<evidence type="ECO:0000256" key="6">
    <source>
        <dbReference type="ARBA" id="ARBA00023239"/>
    </source>
</evidence>
<keyword evidence="4" id="KW-0659">Purine metabolism</keyword>
<sequence length="181" mass="19462">MSDIRLTDSTPNALAALSALPQADFIARLGDIFEHSPWVPERAWASRPFASIDALHAAMVAIVDAASEAEQFALICAHPELAGKEAAAGTLTAHSTGEQRGAGLDQCTPDEIVRLRGLNAEYRARFGFPFVIAVKGLTRNHIMDAIEARLANDRPTEFRACLAQIARIARFRLDALLGAAS</sequence>
<comment type="catalytic activity">
    <reaction evidence="1">
        <text>5-hydroxy-2-oxo-4-ureido-2,5-dihydro-1H-imidazole-5-carboxylate + H(+) = (S)-allantoin + CO2</text>
        <dbReference type="Rhea" id="RHEA:26301"/>
        <dbReference type="ChEBI" id="CHEBI:15378"/>
        <dbReference type="ChEBI" id="CHEBI:15678"/>
        <dbReference type="ChEBI" id="CHEBI:16526"/>
        <dbReference type="ChEBI" id="CHEBI:58639"/>
        <dbReference type="EC" id="4.1.1.97"/>
    </reaction>
</comment>
<evidence type="ECO:0000256" key="3">
    <source>
        <dbReference type="ARBA" id="ARBA00012257"/>
    </source>
</evidence>
<dbReference type="RefSeq" id="WP_284188342.1">
    <property type="nucleotide sequence ID" value="NZ_BSPX01000039.1"/>
</dbReference>
<dbReference type="EMBL" id="BSPX01000039">
    <property type="protein sequence ID" value="GLT23120.1"/>
    <property type="molecule type" value="Genomic_DNA"/>
</dbReference>
<comment type="pathway">
    <text evidence="2">Purine metabolism; urate degradation; (S)-allantoin from urate: step 3/3.</text>
</comment>
<reference evidence="9" key="1">
    <citation type="journal article" date="2019" name="Int. J. Syst. Evol. Microbiol.">
        <title>The Global Catalogue of Microorganisms (GCM) 10K type strain sequencing project: providing services to taxonomists for standard genome sequencing and annotation.</title>
        <authorList>
            <consortium name="The Broad Institute Genomics Platform"/>
            <consortium name="The Broad Institute Genome Sequencing Center for Infectious Disease"/>
            <person name="Wu L."/>
            <person name="Ma J."/>
        </authorList>
    </citation>
    <scope>NUCLEOTIDE SEQUENCE [LARGE SCALE GENOMIC DNA]</scope>
    <source>
        <strain evidence="9">NBRC 102407</strain>
    </source>
</reference>
<dbReference type="InterPro" id="IPR036778">
    <property type="entry name" value="OHCU_decarboxylase_sf"/>
</dbReference>
<dbReference type="Proteomes" id="UP001157167">
    <property type="component" value="Unassembled WGS sequence"/>
</dbReference>
<comment type="caution">
    <text evidence="8">The sequence shown here is derived from an EMBL/GenBank/DDBJ whole genome shotgun (WGS) entry which is preliminary data.</text>
</comment>
<evidence type="ECO:0000256" key="2">
    <source>
        <dbReference type="ARBA" id="ARBA00004754"/>
    </source>
</evidence>
<dbReference type="SUPFAM" id="SSF158694">
    <property type="entry name" value="UraD-Like"/>
    <property type="match status" value="1"/>
</dbReference>